<proteinExistence type="predicted"/>
<evidence type="ECO:0000313" key="3">
    <source>
        <dbReference type="Proteomes" id="UP001610100"/>
    </source>
</evidence>
<dbReference type="EC" id="2.3.1.-" evidence="2"/>
<evidence type="ECO:0000313" key="2">
    <source>
        <dbReference type="EMBL" id="MFH6771764.1"/>
    </source>
</evidence>
<dbReference type="InterPro" id="IPR000182">
    <property type="entry name" value="GNAT_dom"/>
</dbReference>
<gene>
    <name evidence="2" type="ORF">V8G58_07430</name>
</gene>
<dbReference type="InterPro" id="IPR016181">
    <property type="entry name" value="Acyl_CoA_acyltransferase"/>
</dbReference>
<name>A0ABW7MYN6_9FLAO</name>
<dbReference type="CDD" id="cd04301">
    <property type="entry name" value="NAT_SF"/>
    <property type="match status" value="1"/>
</dbReference>
<dbReference type="PROSITE" id="PS51186">
    <property type="entry name" value="GNAT"/>
    <property type="match status" value="1"/>
</dbReference>
<protein>
    <submittedName>
        <fullName evidence="2">GNAT family N-acetyltransferase</fullName>
        <ecNumber evidence="2">2.3.1.-</ecNumber>
    </submittedName>
</protein>
<comment type="caution">
    <text evidence="2">The sequence shown here is derived from an EMBL/GenBank/DDBJ whole genome shotgun (WGS) entry which is preliminary data.</text>
</comment>
<dbReference type="GO" id="GO:0016746">
    <property type="term" value="F:acyltransferase activity"/>
    <property type="evidence" value="ECO:0007669"/>
    <property type="project" value="UniProtKB-KW"/>
</dbReference>
<feature type="domain" description="N-acetyltransferase" evidence="1">
    <location>
        <begin position="3"/>
        <end position="143"/>
    </location>
</feature>
<keyword evidence="3" id="KW-1185">Reference proteome</keyword>
<dbReference type="Gene3D" id="3.40.630.30">
    <property type="match status" value="1"/>
</dbReference>
<dbReference type="RefSeq" id="WP_344740940.1">
    <property type="nucleotide sequence ID" value="NZ_BAABAY010000002.1"/>
</dbReference>
<keyword evidence="2" id="KW-0012">Acyltransferase</keyword>
<organism evidence="2 3">
    <name type="scientific">Gaetbulibacter aestuarii</name>
    <dbReference type="NCBI Taxonomy" id="1502358"/>
    <lineage>
        <taxon>Bacteria</taxon>
        <taxon>Pseudomonadati</taxon>
        <taxon>Bacteroidota</taxon>
        <taxon>Flavobacteriia</taxon>
        <taxon>Flavobacteriales</taxon>
        <taxon>Flavobacteriaceae</taxon>
        <taxon>Gaetbulibacter</taxon>
    </lineage>
</organism>
<accession>A0ABW7MYN6</accession>
<dbReference type="EMBL" id="JBAWKB010000002">
    <property type="protein sequence ID" value="MFH6771764.1"/>
    <property type="molecule type" value="Genomic_DNA"/>
</dbReference>
<evidence type="ECO:0000259" key="1">
    <source>
        <dbReference type="PROSITE" id="PS51186"/>
    </source>
</evidence>
<dbReference type="Proteomes" id="UP001610100">
    <property type="component" value="Unassembled WGS sequence"/>
</dbReference>
<dbReference type="SUPFAM" id="SSF55729">
    <property type="entry name" value="Acyl-CoA N-acyltransferases (Nat)"/>
    <property type="match status" value="1"/>
</dbReference>
<reference evidence="2 3" key="1">
    <citation type="submission" date="2024-02" db="EMBL/GenBank/DDBJ databases">
        <title>A Gaetbulibacter species isolated from tidal flats and genomic insights of their niches.</title>
        <authorList>
            <person name="Ye Y."/>
        </authorList>
    </citation>
    <scope>NUCLEOTIDE SEQUENCE [LARGE SCALE GENOMIC DNA]</scope>
    <source>
        <strain evidence="2 3">KYW382</strain>
    </source>
</reference>
<dbReference type="Pfam" id="PF00583">
    <property type="entry name" value="Acetyltransf_1"/>
    <property type="match status" value="1"/>
</dbReference>
<keyword evidence="2" id="KW-0808">Transferase</keyword>
<sequence length="143" mass="16688">MNVVFKILDPKDIHLIIPLVFELNKGNIPETTLKIRFSEMVTQNYECAVTFADGELIGVCGLWFCTRHYSGKSVELDHVFLKEGFRGKEIGKQFINWIEAYIKSKGYETMELNAYVNNHKAHKFYMNDGYDILGYHFLKKLQK</sequence>